<sequence>MDGGLTLAKPMNAMSGRPANSFAPMNADEHMGFAGDRQVSVLTSLTLPRRRMVIAYTGGGDASWLLAGHQEPVAGSHSSEPQVVRHAVAGGVRRSLTRTSIVVLACANNQAFAPVI</sequence>
<dbReference type="EMBL" id="JAINDJ010000130">
    <property type="protein sequence ID" value="KAG9438374.1"/>
    <property type="molecule type" value="Genomic_DNA"/>
</dbReference>
<evidence type="ECO:0000313" key="1">
    <source>
        <dbReference type="EMBL" id="KAG9438374.1"/>
    </source>
</evidence>
<dbReference type="Proteomes" id="UP000825729">
    <property type="component" value="Unassembled WGS sequence"/>
</dbReference>
<dbReference type="AlphaFoldDB" id="A0AAV7DQ78"/>
<proteinExistence type="predicted"/>
<keyword evidence="2" id="KW-1185">Reference proteome</keyword>
<evidence type="ECO:0000313" key="2">
    <source>
        <dbReference type="Proteomes" id="UP000825729"/>
    </source>
</evidence>
<protein>
    <submittedName>
        <fullName evidence="1">Uncharacterized protein</fullName>
    </submittedName>
</protein>
<comment type="caution">
    <text evidence="1">The sequence shown here is derived from an EMBL/GenBank/DDBJ whole genome shotgun (WGS) entry which is preliminary data.</text>
</comment>
<accession>A0AAV7DQ78</accession>
<reference evidence="1 2" key="1">
    <citation type="submission" date="2021-07" db="EMBL/GenBank/DDBJ databases">
        <title>The Aristolochia fimbriata genome: insights into angiosperm evolution, floral development and chemical biosynthesis.</title>
        <authorList>
            <person name="Jiao Y."/>
        </authorList>
    </citation>
    <scope>NUCLEOTIDE SEQUENCE [LARGE SCALE GENOMIC DNA]</scope>
    <source>
        <strain evidence="1">IBCAS-2021</strain>
        <tissue evidence="1">Leaf</tissue>
    </source>
</reference>
<organism evidence="1 2">
    <name type="scientific">Aristolochia fimbriata</name>
    <name type="common">White veined hardy Dutchman's pipe vine</name>
    <dbReference type="NCBI Taxonomy" id="158543"/>
    <lineage>
        <taxon>Eukaryota</taxon>
        <taxon>Viridiplantae</taxon>
        <taxon>Streptophyta</taxon>
        <taxon>Embryophyta</taxon>
        <taxon>Tracheophyta</taxon>
        <taxon>Spermatophyta</taxon>
        <taxon>Magnoliopsida</taxon>
        <taxon>Magnoliidae</taxon>
        <taxon>Piperales</taxon>
        <taxon>Aristolochiaceae</taxon>
        <taxon>Aristolochia</taxon>
    </lineage>
</organism>
<gene>
    <name evidence="1" type="ORF">H6P81_021682</name>
</gene>
<name>A0AAV7DQ78_ARIFI</name>